<evidence type="ECO:0000256" key="1">
    <source>
        <dbReference type="SAM" id="Phobius"/>
    </source>
</evidence>
<evidence type="ECO:0000313" key="3">
    <source>
        <dbReference type="Proteomes" id="UP001144050"/>
    </source>
</evidence>
<evidence type="ECO:0000313" key="2">
    <source>
        <dbReference type="EMBL" id="MDB0573671.1"/>
    </source>
</evidence>
<keyword evidence="1" id="KW-1133">Transmembrane helix</keyword>
<feature type="transmembrane region" description="Helical" evidence="1">
    <location>
        <begin position="33"/>
        <end position="55"/>
    </location>
</feature>
<proteinExistence type="predicted"/>
<feature type="transmembrane region" description="Helical" evidence="1">
    <location>
        <begin position="89"/>
        <end position="107"/>
    </location>
</feature>
<name>A0AAW5ZUS9_RALSL</name>
<evidence type="ECO:0008006" key="4">
    <source>
        <dbReference type="Google" id="ProtNLM"/>
    </source>
</evidence>
<dbReference type="AlphaFoldDB" id="A0AAW5ZUS9"/>
<accession>A0AAW5ZUS9</accession>
<reference evidence="2" key="1">
    <citation type="submission" date="2021-09" db="EMBL/GenBank/DDBJ databases">
        <title>Genomic analysis of Ralstonia spp.</title>
        <authorList>
            <person name="Aburjaile F."/>
            <person name="Ariute J.C."/>
            <person name="Pais A.K.L."/>
            <person name="Albuquerque G.M.R."/>
            <person name="Silva A.M.F."/>
            <person name="Brenig B."/>
            <person name="Azevedo V."/>
            <person name="Matiuzzi M."/>
            <person name="Ramos R."/>
            <person name="Goes-Neto A."/>
            <person name="Soares S."/>
            <person name="Iseppon A.M.B."/>
            <person name="Souza E."/>
            <person name="Gama M."/>
        </authorList>
    </citation>
    <scope>NUCLEOTIDE SEQUENCE</scope>
    <source>
        <strain evidence="2">CCRMRs91</strain>
    </source>
</reference>
<dbReference type="EMBL" id="JAIVFG010000060">
    <property type="protein sequence ID" value="MDB0573671.1"/>
    <property type="molecule type" value="Genomic_DNA"/>
</dbReference>
<keyword evidence="1" id="KW-0812">Transmembrane</keyword>
<dbReference type="Proteomes" id="UP001144050">
    <property type="component" value="Unassembled WGS sequence"/>
</dbReference>
<dbReference type="RefSeq" id="WP_247591206.1">
    <property type="nucleotide sequence ID" value="NZ_JAIVFG010000060.1"/>
</dbReference>
<sequence length="133" mass="14410">MSRRRYSRRSRSGLSAAVDDTARIAAKFGPLGALWTGVIGFAVFYAGLPACILAWSEESKANLKGPTAAAFANLLDQVMWHRFISPCQWAGIAILLVCSAIAIWKYLDRTDLDDKKANLLSAVAKVVSSLIGH</sequence>
<keyword evidence="1" id="KW-0472">Membrane</keyword>
<gene>
    <name evidence="2" type="ORF">LBW59_23260</name>
</gene>
<protein>
    <recommendedName>
        <fullName evidence="4">Transmembrane protein</fullName>
    </recommendedName>
</protein>
<organism evidence="2 3">
    <name type="scientific">Ralstonia solanacearum</name>
    <name type="common">Pseudomonas solanacearum</name>
    <dbReference type="NCBI Taxonomy" id="305"/>
    <lineage>
        <taxon>Bacteria</taxon>
        <taxon>Pseudomonadati</taxon>
        <taxon>Pseudomonadota</taxon>
        <taxon>Betaproteobacteria</taxon>
        <taxon>Burkholderiales</taxon>
        <taxon>Burkholderiaceae</taxon>
        <taxon>Ralstonia</taxon>
        <taxon>Ralstonia solanacearum species complex</taxon>
    </lineage>
</organism>
<comment type="caution">
    <text evidence="2">The sequence shown here is derived from an EMBL/GenBank/DDBJ whole genome shotgun (WGS) entry which is preliminary data.</text>
</comment>